<organism evidence="1">
    <name type="scientific">marine sediment metagenome</name>
    <dbReference type="NCBI Taxonomy" id="412755"/>
    <lineage>
        <taxon>unclassified sequences</taxon>
        <taxon>metagenomes</taxon>
        <taxon>ecological metagenomes</taxon>
    </lineage>
</organism>
<gene>
    <name evidence="1" type="ORF">LCGC14_1366730</name>
</gene>
<comment type="caution">
    <text evidence="1">The sequence shown here is derived from an EMBL/GenBank/DDBJ whole genome shotgun (WGS) entry which is preliminary data.</text>
</comment>
<reference evidence="1" key="1">
    <citation type="journal article" date="2015" name="Nature">
        <title>Complex archaea that bridge the gap between prokaryotes and eukaryotes.</title>
        <authorList>
            <person name="Spang A."/>
            <person name="Saw J.H."/>
            <person name="Jorgensen S.L."/>
            <person name="Zaremba-Niedzwiedzka K."/>
            <person name="Martijn J."/>
            <person name="Lind A.E."/>
            <person name="van Eijk R."/>
            <person name="Schleper C."/>
            <person name="Guy L."/>
            <person name="Ettema T.J."/>
        </authorList>
    </citation>
    <scope>NUCLEOTIDE SEQUENCE</scope>
</reference>
<protein>
    <submittedName>
        <fullName evidence="1">Uncharacterized protein</fullName>
    </submittedName>
</protein>
<dbReference type="AlphaFoldDB" id="A0A0F9K6L3"/>
<proteinExistence type="predicted"/>
<sequence>MIEKIKRIVKENALKLKKGHKKKKPDEYLKYLPTSNAARLTQKYEEEVEFEEQEDADFERLRKFIDELAAKQENLKKSS</sequence>
<dbReference type="EMBL" id="LAZR01008594">
    <property type="protein sequence ID" value="KKM77764.1"/>
    <property type="molecule type" value="Genomic_DNA"/>
</dbReference>
<accession>A0A0F9K6L3</accession>
<evidence type="ECO:0000313" key="1">
    <source>
        <dbReference type="EMBL" id="KKM77764.1"/>
    </source>
</evidence>
<name>A0A0F9K6L3_9ZZZZ</name>